<protein>
    <recommendedName>
        <fullName evidence="4">YkgJ family cysteine cluster protein</fullName>
    </recommendedName>
</protein>
<dbReference type="Pfam" id="PF03692">
    <property type="entry name" value="CxxCxxCC"/>
    <property type="match status" value="1"/>
</dbReference>
<evidence type="ECO:0000313" key="2">
    <source>
        <dbReference type="EMBL" id="KIZ02670.1"/>
    </source>
</evidence>
<gene>
    <name evidence="2" type="ORF">MNEG_5288</name>
</gene>
<reference evidence="2 3" key="1">
    <citation type="journal article" date="2013" name="BMC Genomics">
        <title>Reconstruction of the lipid metabolism for the microalga Monoraphidium neglectum from its genome sequence reveals characteristics suitable for biofuel production.</title>
        <authorList>
            <person name="Bogen C."/>
            <person name="Al-Dilaimi A."/>
            <person name="Albersmeier A."/>
            <person name="Wichmann J."/>
            <person name="Grundmann M."/>
            <person name="Rupp O."/>
            <person name="Lauersen K.J."/>
            <person name="Blifernez-Klassen O."/>
            <person name="Kalinowski J."/>
            <person name="Goesmann A."/>
            <person name="Mussgnug J.H."/>
            <person name="Kruse O."/>
        </authorList>
    </citation>
    <scope>NUCLEOTIDE SEQUENCE [LARGE SCALE GENOMIC DNA]</scope>
    <source>
        <strain evidence="2 3">SAG 48.87</strain>
    </source>
</reference>
<dbReference type="InterPro" id="IPR005358">
    <property type="entry name" value="Puta_zinc/iron-chelating_dom"/>
</dbReference>
<sequence length="264" mass="28215">MQRALWRRRDAAGAVVPHFRRDAPRHARPGARAASSQSVNSSSDVHASPNEGSPGVKGSAGAAPAFPRTPQAPRAAAPTVPFEAAAAAVLEGRSFMCTMCGKCCTMEDDGEVWVSRQEARSIAQHLGMSEAALLAEHCLERDSDGLAAPPGWWLLQSRRSPDGKLHCTFLDSETKMCRVHEARPVQCSTYPWWPDLLAQPGVWDWEKQHICEGLDHADAGPLDKEAATQQLRRAVTHELAKRRAREEGAAAGARSGGGGGGGGS</sequence>
<evidence type="ECO:0008006" key="4">
    <source>
        <dbReference type="Google" id="ProtNLM"/>
    </source>
</evidence>
<accession>A0A0D2MI36</accession>
<dbReference type="OrthoDB" id="411785at2759"/>
<feature type="compositionally biased region" description="Low complexity" evidence="1">
    <location>
        <begin position="30"/>
        <end position="48"/>
    </location>
</feature>
<feature type="compositionally biased region" description="Gly residues" evidence="1">
    <location>
        <begin position="254"/>
        <end position="264"/>
    </location>
</feature>
<evidence type="ECO:0000256" key="1">
    <source>
        <dbReference type="SAM" id="MobiDB-lite"/>
    </source>
</evidence>
<proteinExistence type="predicted"/>
<dbReference type="Proteomes" id="UP000054498">
    <property type="component" value="Unassembled WGS sequence"/>
</dbReference>
<dbReference type="EMBL" id="KK100998">
    <property type="protein sequence ID" value="KIZ02670.1"/>
    <property type="molecule type" value="Genomic_DNA"/>
</dbReference>
<dbReference type="GeneID" id="25738165"/>
<dbReference type="RefSeq" id="XP_013901689.1">
    <property type="nucleotide sequence ID" value="XM_014046235.1"/>
</dbReference>
<feature type="region of interest" description="Disordered" evidence="1">
    <location>
        <begin position="240"/>
        <end position="264"/>
    </location>
</feature>
<dbReference type="AlphaFoldDB" id="A0A0D2MI36"/>
<keyword evidence="3" id="KW-1185">Reference proteome</keyword>
<organism evidence="2 3">
    <name type="scientific">Monoraphidium neglectum</name>
    <dbReference type="NCBI Taxonomy" id="145388"/>
    <lineage>
        <taxon>Eukaryota</taxon>
        <taxon>Viridiplantae</taxon>
        <taxon>Chlorophyta</taxon>
        <taxon>core chlorophytes</taxon>
        <taxon>Chlorophyceae</taxon>
        <taxon>CS clade</taxon>
        <taxon>Sphaeropleales</taxon>
        <taxon>Selenastraceae</taxon>
        <taxon>Monoraphidium</taxon>
    </lineage>
</organism>
<dbReference type="PANTHER" id="PTHR35866">
    <property type="entry name" value="PUTATIVE-RELATED"/>
    <property type="match status" value="1"/>
</dbReference>
<evidence type="ECO:0000313" key="3">
    <source>
        <dbReference type="Proteomes" id="UP000054498"/>
    </source>
</evidence>
<dbReference type="KEGG" id="mng:MNEG_5288"/>
<name>A0A0D2MI36_9CHLO</name>
<feature type="region of interest" description="Disordered" evidence="1">
    <location>
        <begin position="1"/>
        <end position="76"/>
    </location>
</feature>
<dbReference type="PANTHER" id="PTHR35866:SF1">
    <property type="entry name" value="YKGJ FAMILY CYSTEINE CLUSTER PROTEIN"/>
    <property type="match status" value="1"/>
</dbReference>
<feature type="compositionally biased region" description="Low complexity" evidence="1">
    <location>
        <begin position="62"/>
        <end position="76"/>
    </location>
</feature>